<evidence type="ECO:0000256" key="2">
    <source>
        <dbReference type="ARBA" id="ARBA00022692"/>
    </source>
</evidence>
<feature type="transmembrane region" description="Helical" evidence="5">
    <location>
        <begin position="171"/>
        <end position="193"/>
    </location>
</feature>
<keyword evidence="8" id="KW-1185">Reference proteome</keyword>
<keyword evidence="4 5" id="KW-0472">Membrane</keyword>
<keyword evidence="3 5" id="KW-1133">Transmembrane helix</keyword>
<protein>
    <submittedName>
        <fullName evidence="7">Flippase</fullName>
    </submittedName>
</protein>
<feature type="transmembrane region" description="Helical" evidence="5">
    <location>
        <begin position="119"/>
        <end position="140"/>
    </location>
</feature>
<dbReference type="InterPro" id="IPR002797">
    <property type="entry name" value="Polysacc_synth"/>
</dbReference>
<sequence length="489" mass="55027">MQVIKNYFYNVSYQLLTVWVPLVTLTYLAHVLGKEGIGVQSWTNSIASYFVLLGTLGITLYGQREIAFVRESDEKRSVVFWQIQGLHFMVSIIACILYVASILILVASGNKYGEYQVQLYLQGILIIAGAFDISWFFMGLEDFKKTVVRNSVIKMAMVLAIFTLIKNQTDLNKYILLLGLTQFLGNLTLWAFLPSMVFKPGWKTLFGSGVRKHLVPTVSLFIPTIATQIYLQLNKTMLPVLQAGQTDLAGFYDSADKIVKVALSVVTAVGLVMMPRIANFVSKEDFSQVKKSIKLSMRIVTAISVPLVFGLIAISNNFTNWFMGSEFHPTSIAMVILAPMILFIGWSNVIGTQYLVPTMRNRDFALSVSLGAVANIVMNFIFIPLWGLNGAAFATVLSEMLVAGIQMWMVRDVFKINHLLQGTWKSVIPGVLMYLTIFMTNLLNFSGWVETVQQIIVGSISYAIYWFAFNRDIVGILYKRVKRNRLYNE</sequence>
<dbReference type="AlphaFoldDB" id="A0A4Z0RLJ3"/>
<feature type="transmembrane region" description="Helical" evidence="5">
    <location>
        <begin position="391"/>
        <end position="410"/>
    </location>
</feature>
<feature type="transmembrane region" description="Helical" evidence="5">
    <location>
        <begin position="42"/>
        <end position="62"/>
    </location>
</feature>
<dbReference type="RefSeq" id="WP_135386554.1">
    <property type="nucleotide sequence ID" value="NZ_CP120516.1"/>
</dbReference>
<evidence type="ECO:0000256" key="1">
    <source>
        <dbReference type="ARBA" id="ARBA00004141"/>
    </source>
</evidence>
<feature type="transmembrane region" description="Helical" evidence="5">
    <location>
        <begin position="214"/>
        <end position="231"/>
    </location>
</feature>
<dbReference type="PANTHER" id="PTHR43424:SF1">
    <property type="entry name" value="LOCUS PUTATIVE PROTEIN 1-RELATED"/>
    <property type="match status" value="1"/>
</dbReference>
<dbReference type="PANTHER" id="PTHR43424">
    <property type="entry name" value="LOCUS PUTATIVE PROTEIN 1-RELATED"/>
    <property type="match status" value="1"/>
</dbReference>
<reference evidence="7" key="1">
    <citation type="submission" date="2020-02" db="EMBL/GenBank/DDBJ databases">
        <authorList>
            <person name="Fontana A."/>
            <person name="Patrone V."/>
            <person name="Morelli L."/>
        </authorList>
    </citation>
    <scope>NUCLEOTIDE SEQUENCE</scope>
    <source>
        <strain evidence="6">CCUG 30943</strain>
        <strain evidence="7">CCUG 43002</strain>
    </source>
</reference>
<feature type="transmembrane region" description="Helical" evidence="5">
    <location>
        <begin position="364"/>
        <end position="385"/>
    </location>
</feature>
<evidence type="ECO:0000313" key="7">
    <source>
        <dbReference type="EMBL" id="MBJ7638641.1"/>
    </source>
</evidence>
<evidence type="ECO:0000313" key="6">
    <source>
        <dbReference type="EMBL" id="MBJ7632505.1"/>
    </source>
</evidence>
<dbReference type="Proteomes" id="UP000728106">
    <property type="component" value="Unassembled WGS sequence"/>
</dbReference>
<comment type="caution">
    <text evidence="7">The sequence shown here is derived from an EMBL/GenBank/DDBJ whole genome shotgun (WGS) entry which is preliminary data.</text>
</comment>
<evidence type="ECO:0000256" key="4">
    <source>
        <dbReference type="ARBA" id="ARBA00023136"/>
    </source>
</evidence>
<feature type="transmembrane region" description="Helical" evidence="5">
    <location>
        <begin position="331"/>
        <end position="352"/>
    </location>
</feature>
<evidence type="ECO:0000256" key="3">
    <source>
        <dbReference type="ARBA" id="ARBA00022989"/>
    </source>
</evidence>
<keyword evidence="2 5" id="KW-0812">Transmembrane</keyword>
<comment type="subcellular location">
    <subcellularLocation>
        <location evidence="1">Membrane</location>
        <topology evidence="1">Multi-pass membrane protein</topology>
    </subcellularLocation>
</comment>
<dbReference type="InterPro" id="IPR052556">
    <property type="entry name" value="PolySynth_Transporter"/>
</dbReference>
<feature type="transmembrane region" description="Helical" evidence="5">
    <location>
        <begin position="83"/>
        <end position="107"/>
    </location>
</feature>
<dbReference type="EMBL" id="JAAOCX010000005">
    <property type="protein sequence ID" value="MBJ7632505.1"/>
    <property type="molecule type" value="Genomic_DNA"/>
</dbReference>
<dbReference type="Proteomes" id="UP000808038">
    <property type="component" value="Unassembled WGS sequence"/>
</dbReference>
<feature type="transmembrane region" description="Helical" evidence="5">
    <location>
        <begin position="258"/>
        <end position="278"/>
    </location>
</feature>
<feature type="transmembrane region" description="Helical" evidence="5">
    <location>
        <begin position="431"/>
        <end position="449"/>
    </location>
</feature>
<accession>A0A4Z0RLJ3</accession>
<proteinExistence type="predicted"/>
<feature type="transmembrane region" description="Helical" evidence="5">
    <location>
        <begin position="7"/>
        <end position="30"/>
    </location>
</feature>
<dbReference type="GO" id="GO:0016020">
    <property type="term" value="C:membrane"/>
    <property type="evidence" value="ECO:0007669"/>
    <property type="project" value="UniProtKB-SubCell"/>
</dbReference>
<feature type="transmembrane region" description="Helical" evidence="5">
    <location>
        <begin position="147"/>
        <end position="165"/>
    </location>
</feature>
<dbReference type="CDD" id="cd13128">
    <property type="entry name" value="MATE_Wzx_like"/>
    <property type="match status" value="1"/>
</dbReference>
<evidence type="ECO:0000313" key="8">
    <source>
        <dbReference type="Proteomes" id="UP000728106"/>
    </source>
</evidence>
<organism evidence="7 8">
    <name type="scientific">Weissella confusa</name>
    <name type="common">Lactobacillus confusus</name>
    <dbReference type="NCBI Taxonomy" id="1583"/>
    <lineage>
        <taxon>Bacteria</taxon>
        <taxon>Bacillati</taxon>
        <taxon>Bacillota</taxon>
        <taxon>Bacilli</taxon>
        <taxon>Lactobacillales</taxon>
        <taxon>Lactobacillaceae</taxon>
        <taxon>Weissella</taxon>
    </lineage>
</organism>
<name>A0A4Z0RLJ3_WEICO</name>
<gene>
    <name evidence="7" type="ORF">HAU20_04465</name>
    <name evidence="6" type="ORF">HAU43_05315</name>
</gene>
<reference evidence="7 8" key="2">
    <citation type="journal article" date="2021" name="Int. J. Food Microbiol.">
        <title>Safety demonstration of a microbial species for use in the food chain: Weissella confusa.</title>
        <authorList>
            <person name="Bourdichon F."/>
            <person name="Patrone V."/>
            <person name="Fontana A."/>
            <person name="Milani G."/>
            <person name="Morelli L."/>
        </authorList>
    </citation>
    <scope>NUCLEOTIDE SEQUENCE [LARGE SCALE GENOMIC DNA]</scope>
    <source>
        <strain evidence="6">CCUG 30943</strain>
        <strain evidence="7 8">CCUG 43002</strain>
    </source>
</reference>
<dbReference type="Pfam" id="PF01943">
    <property type="entry name" value="Polysacc_synt"/>
    <property type="match status" value="1"/>
</dbReference>
<feature type="transmembrane region" description="Helical" evidence="5">
    <location>
        <begin position="455"/>
        <end position="478"/>
    </location>
</feature>
<evidence type="ECO:0000256" key="5">
    <source>
        <dbReference type="SAM" id="Phobius"/>
    </source>
</evidence>
<feature type="transmembrane region" description="Helical" evidence="5">
    <location>
        <begin position="299"/>
        <end position="319"/>
    </location>
</feature>
<dbReference type="EMBL" id="JAAOCP010000004">
    <property type="protein sequence ID" value="MBJ7638641.1"/>
    <property type="molecule type" value="Genomic_DNA"/>
</dbReference>